<evidence type="ECO:0000313" key="1">
    <source>
        <dbReference type="EMBL" id="RVW80295.1"/>
    </source>
</evidence>
<dbReference type="EMBL" id="QGNW01000267">
    <property type="protein sequence ID" value="RVW80295.1"/>
    <property type="molecule type" value="Genomic_DNA"/>
</dbReference>
<organism evidence="1 2">
    <name type="scientific">Vitis vinifera</name>
    <name type="common">Grape</name>
    <dbReference type="NCBI Taxonomy" id="29760"/>
    <lineage>
        <taxon>Eukaryota</taxon>
        <taxon>Viridiplantae</taxon>
        <taxon>Streptophyta</taxon>
        <taxon>Embryophyta</taxon>
        <taxon>Tracheophyta</taxon>
        <taxon>Spermatophyta</taxon>
        <taxon>Magnoliopsida</taxon>
        <taxon>eudicotyledons</taxon>
        <taxon>Gunneridae</taxon>
        <taxon>Pentapetalae</taxon>
        <taxon>rosids</taxon>
        <taxon>Vitales</taxon>
        <taxon>Vitaceae</taxon>
        <taxon>Viteae</taxon>
        <taxon>Vitis</taxon>
    </lineage>
</organism>
<gene>
    <name evidence="1" type="ORF">CK203_039232</name>
</gene>
<sequence length="197" mass="22686">MLQLSSYCWLFGDESLSDHFPILLDGGGLRRGPAPFRFENMWLKEEGFKDVLQTWWEGFNFRRSASFVFAAKLQALKSLLKNWNREVLGSRNIHSSPSPTIGFNFRKISSSQECFQHLSSVKYELEVWPFNSWRIKNSPSTKAPRTLRRPLALPTLKLQEICSKLVLLVCLFQDLIIVQIKQHTKSQGLVPNLSMGL</sequence>
<name>A0A438H741_VITVI</name>
<comment type="caution">
    <text evidence="1">The sequence shown here is derived from an EMBL/GenBank/DDBJ whole genome shotgun (WGS) entry which is preliminary data.</text>
</comment>
<dbReference type="Proteomes" id="UP000288805">
    <property type="component" value="Unassembled WGS sequence"/>
</dbReference>
<protein>
    <submittedName>
        <fullName evidence="1">Uncharacterized protein</fullName>
    </submittedName>
</protein>
<dbReference type="AlphaFoldDB" id="A0A438H741"/>
<reference evidence="1 2" key="1">
    <citation type="journal article" date="2018" name="PLoS Genet.">
        <title>Population sequencing reveals clonal diversity and ancestral inbreeding in the grapevine cultivar Chardonnay.</title>
        <authorList>
            <person name="Roach M.J."/>
            <person name="Johnson D.L."/>
            <person name="Bohlmann J."/>
            <person name="van Vuuren H.J."/>
            <person name="Jones S.J."/>
            <person name="Pretorius I.S."/>
            <person name="Schmidt S.A."/>
            <person name="Borneman A.R."/>
        </authorList>
    </citation>
    <scope>NUCLEOTIDE SEQUENCE [LARGE SCALE GENOMIC DNA]</scope>
    <source>
        <strain evidence="2">cv. Chardonnay</strain>
        <tissue evidence="1">Leaf</tissue>
    </source>
</reference>
<proteinExistence type="predicted"/>
<accession>A0A438H741</accession>
<evidence type="ECO:0000313" key="2">
    <source>
        <dbReference type="Proteomes" id="UP000288805"/>
    </source>
</evidence>